<comment type="caution">
    <text evidence="2">The sequence shown here is derived from an EMBL/GenBank/DDBJ whole genome shotgun (WGS) entry which is preliminary data.</text>
</comment>
<organism evidence="2 3">
    <name type="scientific">Lapidilactobacillus achengensis</name>
    <dbReference type="NCBI Taxonomy" id="2486000"/>
    <lineage>
        <taxon>Bacteria</taxon>
        <taxon>Bacillati</taxon>
        <taxon>Bacillota</taxon>
        <taxon>Bacilli</taxon>
        <taxon>Lactobacillales</taxon>
        <taxon>Lactobacillaceae</taxon>
        <taxon>Lapidilactobacillus</taxon>
    </lineage>
</organism>
<dbReference type="Pfam" id="PF11188">
    <property type="entry name" value="DUF2975"/>
    <property type="match status" value="1"/>
</dbReference>
<evidence type="ECO:0000313" key="2">
    <source>
        <dbReference type="EMBL" id="MFC6315867.1"/>
    </source>
</evidence>
<dbReference type="InterPro" id="IPR021354">
    <property type="entry name" value="DUF2975"/>
</dbReference>
<feature type="transmembrane region" description="Helical" evidence="1">
    <location>
        <begin position="118"/>
        <end position="141"/>
    </location>
</feature>
<feature type="transmembrane region" description="Helical" evidence="1">
    <location>
        <begin position="42"/>
        <end position="66"/>
    </location>
</feature>
<sequence>MKRETRLLQLALLVLALGLAAVAAIVIPHFLIGLARLFPGAWWWPTLMGIGLYLTALLFAGILWQAGELVRRIQRRQAFALASVTALARLRNQALAISLIYALELPIFFIWADRDDAPGLLALAIVFVGAALVIGVFAGVLKQLLQQALELQEEHDLTI</sequence>
<name>A0ABW1UPJ1_9LACO</name>
<keyword evidence="1" id="KW-0812">Transmembrane</keyword>
<dbReference type="RefSeq" id="WP_125599831.1">
    <property type="nucleotide sequence ID" value="NZ_JBHSSM010000022.1"/>
</dbReference>
<feature type="transmembrane region" description="Helical" evidence="1">
    <location>
        <begin position="94"/>
        <end position="112"/>
    </location>
</feature>
<proteinExistence type="predicted"/>
<gene>
    <name evidence="2" type="ORF">ACFQHW_09870</name>
</gene>
<dbReference type="Proteomes" id="UP001596310">
    <property type="component" value="Unassembled WGS sequence"/>
</dbReference>
<protein>
    <submittedName>
        <fullName evidence="2">DUF2975 domain-containing protein</fullName>
    </submittedName>
</protein>
<keyword evidence="1" id="KW-1133">Transmembrane helix</keyword>
<accession>A0ABW1UPJ1</accession>
<dbReference type="EMBL" id="JBHSSM010000022">
    <property type="protein sequence ID" value="MFC6315867.1"/>
    <property type="molecule type" value="Genomic_DNA"/>
</dbReference>
<keyword evidence="3" id="KW-1185">Reference proteome</keyword>
<keyword evidence="1" id="KW-0472">Membrane</keyword>
<evidence type="ECO:0000313" key="3">
    <source>
        <dbReference type="Proteomes" id="UP001596310"/>
    </source>
</evidence>
<reference evidence="3" key="1">
    <citation type="journal article" date="2019" name="Int. J. Syst. Evol. Microbiol.">
        <title>The Global Catalogue of Microorganisms (GCM) 10K type strain sequencing project: providing services to taxonomists for standard genome sequencing and annotation.</title>
        <authorList>
            <consortium name="The Broad Institute Genomics Platform"/>
            <consortium name="The Broad Institute Genome Sequencing Center for Infectious Disease"/>
            <person name="Wu L."/>
            <person name="Ma J."/>
        </authorList>
    </citation>
    <scope>NUCLEOTIDE SEQUENCE [LARGE SCALE GENOMIC DNA]</scope>
    <source>
        <strain evidence="3">CCM 8897</strain>
    </source>
</reference>
<evidence type="ECO:0000256" key="1">
    <source>
        <dbReference type="SAM" id="Phobius"/>
    </source>
</evidence>